<evidence type="ECO:0000313" key="7">
    <source>
        <dbReference type="EMBL" id="EAT86552.2"/>
    </source>
</evidence>
<dbReference type="SUPFAM" id="SSF46785">
    <property type="entry name" value="Winged helix' DNA-binding domain"/>
    <property type="match status" value="1"/>
</dbReference>
<dbReference type="PANTHER" id="PTHR21712:SF29">
    <property type="entry name" value="PRE-RRNA-PROCESSING PROTEIN FHL1"/>
    <property type="match status" value="1"/>
</dbReference>
<dbReference type="STRING" id="321614.Q0URX6"/>
<dbReference type="PROSITE" id="PS00658">
    <property type="entry name" value="FORK_HEAD_2"/>
    <property type="match status" value="1"/>
</dbReference>
<evidence type="ECO:0000256" key="3">
    <source>
        <dbReference type="PROSITE-ProRule" id="PRU00089"/>
    </source>
</evidence>
<dbReference type="PANTHER" id="PTHR21712">
    <property type="entry name" value="PRE-RRNA-PROCESSING PROTEIN FHL1"/>
    <property type="match status" value="1"/>
</dbReference>
<feature type="compositionally biased region" description="Basic residues" evidence="4">
    <location>
        <begin position="538"/>
        <end position="549"/>
    </location>
</feature>
<dbReference type="VEuPathDB" id="FungiDB:JI435_054880"/>
<feature type="compositionally biased region" description="Polar residues" evidence="4">
    <location>
        <begin position="326"/>
        <end position="338"/>
    </location>
</feature>
<dbReference type="KEGG" id="pno:SNOG_05488"/>
<dbReference type="HOGENOM" id="CLU_005469_0_0_1"/>
<dbReference type="InParanoid" id="Q0URX6"/>
<keyword evidence="2 3" id="KW-0539">Nucleus</keyword>
<dbReference type="PRINTS" id="PR00053">
    <property type="entry name" value="FORKHEAD"/>
</dbReference>
<keyword evidence="1 3" id="KW-0238">DNA-binding</keyword>
<dbReference type="Gene3D" id="2.60.200.20">
    <property type="match status" value="1"/>
</dbReference>
<feature type="compositionally biased region" description="Basic residues" evidence="4">
    <location>
        <begin position="561"/>
        <end position="570"/>
    </location>
</feature>
<accession>Q0URX6</accession>
<dbReference type="InterPro" id="IPR036388">
    <property type="entry name" value="WH-like_DNA-bd_sf"/>
</dbReference>
<reference evidence="8" key="1">
    <citation type="journal article" date="2007" name="Plant Cell">
        <title>Dothideomycete-plant interactions illuminated by genome sequencing and EST analysis of the wheat pathogen Stagonospora nodorum.</title>
        <authorList>
            <person name="Hane J.K."/>
            <person name="Lowe R.G."/>
            <person name="Solomon P.S."/>
            <person name="Tan K.C."/>
            <person name="Schoch C.L."/>
            <person name="Spatafora J.W."/>
            <person name="Crous P.W."/>
            <person name="Kodira C."/>
            <person name="Birren B.W."/>
            <person name="Galagan J.E."/>
            <person name="Torriani S.F."/>
            <person name="McDonald B.A."/>
            <person name="Oliver R.P."/>
        </authorList>
    </citation>
    <scope>NUCLEOTIDE SEQUENCE [LARGE SCALE GENOMIC DNA]</scope>
    <source>
        <strain evidence="8">SN15 / ATCC MYA-4574 / FGSC 10173</strain>
    </source>
</reference>
<dbReference type="EMBL" id="CH445332">
    <property type="protein sequence ID" value="EAT86552.2"/>
    <property type="molecule type" value="Genomic_DNA"/>
</dbReference>
<feature type="compositionally biased region" description="Low complexity" evidence="4">
    <location>
        <begin position="1060"/>
        <end position="1077"/>
    </location>
</feature>
<dbReference type="GO" id="GO:0005634">
    <property type="term" value="C:nucleus"/>
    <property type="evidence" value="ECO:0000318"/>
    <property type="project" value="GO_Central"/>
</dbReference>
<dbReference type="InterPro" id="IPR000253">
    <property type="entry name" value="FHA_dom"/>
</dbReference>
<dbReference type="GO" id="GO:0003700">
    <property type="term" value="F:DNA-binding transcription factor activity"/>
    <property type="evidence" value="ECO:0007669"/>
    <property type="project" value="InterPro"/>
</dbReference>
<feature type="compositionally biased region" description="Low complexity" evidence="4">
    <location>
        <begin position="48"/>
        <end position="67"/>
    </location>
</feature>
<feature type="compositionally biased region" description="Basic and acidic residues" evidence="4">
    <location>
        <begin position="718"/>
        <end position="733"/>
    </location>
</feature>
<protein>
    <recommendedName>
        <fullName evidence="9">Fork-head domain-containing protein</fullName>
    </recommendedName>
</protein>
<dbReference type="Gene3D" id="1.10.10.10">
    <property type="entry name" value="Winged helix-like DNA-binding domain superfamily/Winged helix DNA-binding domain"/>
    <property type="match status" value="1"/>
</dbReference>
<dbReference type="InterPro" id="IPR036390">
    <property type="entry name" value="WH_DNA-bd_sf"/>
</dbReference>
<dbReference type="SMART" id="SM00339">
    <property type="entry name" value="FH"/>
    <property type="match status" value="1"/>
</dbReference>
<dbReference type="InterPro" id="IPR001766">
    <property type="entry name" value="Fork_head_dom"/>
</dbReference>
<evidence type="ECO:0000259" key="6">
    <source>
        <dbReference type="PROSITE" id="PS50039"/>
    </source>
</evidence>
<gene>
    <name evidence="7" type="ORF">SNOG_05488</name>
</gene>
<name>Q0URX6_PHANO</name>
<dbReference type="Proteomes" id="UP000001055">
    <property type="component" value="Unassembled WGS sequence"/>
</dbReference>
<evidence type="ECO:0000256" key="1">
    <source>
        <dbReference type="ARBA" id="ARBA00023125"/>
    </source>
</evidence>
<sequence>MEFSSVFLEAAFSAVDAAGQGARAAETGRLAQQASGGQDGAEERLPDLQTSQSTLSPPQQLSPLAQPFRTPTHDLIGGLDFFDLDFADGNLDLNFSLSTPDEDGAGSMLVAPSSELQHHVSPKHDTRDAYCELPATFPQPPPDMEVATNNATDAPVLPMPDAPAADLTAHNTANGNSLSNGLALGEPIDFPQPAAMNGLDMNLGMGMGMAPPDFTAMDFPPPMASDERLTAFARLRFDDGSYYMHTYQIILGRNIELARRDMRRIARVDQLQAEGHSQAAEALLDGSAAKKKKKRAARSVISERGGIVNAPISSMPLAYQQRRHSNASQSLSSGSHPTGESGEEKPVERAPQDMLMQAFPEVPAQFDGHVPEDPHDCPLVPIHPQHVTARTGTHGPKGISRQHAKIFFDFDQGHFCIEVLGNNGLHHESEYKHRGEVVPLSHGDRLVIGAVNLQFYLPDVALTEEQRQQESGSRPMSFQFENGHGELESDELISSESEGEISINPKHVYHVPMDSELESDDPMEEDDDMDDYEEPVPRPRKKPAPKLKLKLPAPAAPPARKEHKKAHKRKYRDESPDDIPLKKLKKHKEMNKEPVKEAKAAKEPKVSKEPKETREPKEVKEPKEPKEQKEPKDKGKAPAKAPSKTPIKEEEPKEATPRETPVQEKPEQPSKPVPNDSPPLLRKPLEGELEAGGEIEGLITEEMARHHNLPSTLIGQVVEKRKGPGRPPKDGIMSKRQRSQLIKQAKEIERAKAAGIDPADIPMPSMKPKITKRKDSDAAGGEDGDIRESTENGDGLSGDRKQLKPNKPPRTPSPEPRVEDYTEEQLQRPTANYVVLIHEAISSSSTGQMNLQQIYNYIERKYPWYKFKTTTSGWQSSVRHNLGQHDAFVKGDKEGKGFNWKINQEVSIEKERRKRQGQQAPGASPYAPHPQPQPPASQSEDPSPPGRYLPDTDPDLIRQLEAFRKVYLEARKEPGEDRKCDNAIRAFVDPHYQVHTLTKAEVALLNAIQSIEHLAQYMRNKNTASQGSVATSVPQAPSMTSAGTAAAIAADAVANSVAPTTTAQASAPPASADSQTSESQPTTEPHKFTPNMTAVSPAPPPTTAQAQSVPSLPPSHRPSVEPLTPVPGSPAVQSGTPLRRSFVEIPATSDNANAGAEEPQKLETTEGEEVQPAQKVDDNSGPMET</sequence>
<dbReference type="eggNOG" id="KOG2294">
    <property type="taxonomic scope" value="Eukaryota"/>
</dbReference>
<dbReference type="PROSITE" id="PS50006">
    <property type="entry name" value="FHA_DOMAIN"/>
    <property type="match status" value="1"/>
</dbReference>
<feature type="compositionally biased region" description="Acidic residues" evidence="4">
    <location>
        <begin position="515"/>
        <end position="534"/>
    </location>
</feature>
<evidence type="ECO:0008006" key="9">
    <source>
        <dbReference type="Google" id="ProtNLM"/>
    </source>
</evidence>
<dbReference type="Pfam" id="PF00498">
    <property type="entry name" value="FHA"/>
    <property type="match status" value="1"/>
</dbReference>
<feature type="compositionally biased region" description="Pro residues" evidence="4">
    <location>
        <begin position="806"/>
        <end position="815"/>
    </location>
</feature>
<dbReference type="GeneID" id="5972769"/>
<evidence type="ECO:0000259" key="5">
    <source>
        <dbReference type="PROSITE" id="PS50006"/>
    </source>
</evidence>
<dbReference type="PROSITE" id="PS50039">
    <property type="entry name" value="FORK_HEAD_3"/>
    <property type="match status" value="1"/>
</dbReference>
<feature type="region of interest" description="Disordered" evidence="4">
    <location>
        <begin position="909"/>
        <end position="953"/>
    </location>
</feature>
<feature type="region of interest" description="Disordered" evidence="4">
    <location>
        <begin position="466"/>
        <end position="825"/>
    </location>
</feature>
<organism evidence="7 8">
    <name type="scientific">Phaeosphaeria nodorum (strain SN15 / ATCC MYA-4574 / FGSC 10173)</name>
    <name type="common">Glume blotch fungus</name>
    <name type="synonym">Parastagonospora nodorum</name>
    <dbReference type="NCBI Taxonomy" id="321614"/>
    <lineage>
        <taxon>Eukaryota</taxon>
        <taxon>Fungi</taxon>
        <taxon>Dikarya</taxon>
        <taxon>Ascomycota</taxon>
        <taxon>Pezizomycotina</taxon>
        <taxon>Dothideomycetes</taxon>
        <taxon>Pleosporomycetidae</taxon>
        <taxon>Pleosporales</taxon>
        <taxon>Pleosporineae</taxon>
        <taxon>Phaeosphaeriaceae</taxon>
        <taxon>Parastagonospora</taxon>
    </lineage>
</organism>
<feature type="compositionally biased region" description="Polar residues" evidence="4">
    <location>
        <begin position="469"/>
        <end position="480"/>
    </location>
</feature>
<evidence type="ECO:0000256" key="2">
    <source>
        <dbReference type="ARBA" id="ARBA00023242"/>
    </source>
</evidence>
<feature type="region of interest" description="Disordered" evidence="4">
    <location>
        <begin position="1060"/>
        <end position="1185"/>
    </location>
</feature>
<dbReference type="GO" id="GO:0043565">
    <property type="term" value="F:sequence-specific DNA binding"/>
    <property type="evidence" value="ECO:0000318"/>
    <property type="project" value="GO_Central"/>
</dbReference>
<dbReference type="GO" id="GO:0006355">
    <property type="term" value="P:regulation of DNA-templated transcription"/>
    <property type="evidence" value="ECO:0000318"/>
    <property type="project" value="GO_Central"/>
</dbReference>
<proteinExistence type="predicted"/>
<evidence type="ECO:0000256" key="4">
    <source>
        <dbReference type="SAM" id="MobiDB-lite"/>
    </source>
</evidence>
<comment type="subcellular location">
    <subcellularLocation>
        <location evidence="3">Nucleus</location>
    </subcellularLocation>
</comment>
<feature type="compositionally biased region" description="Acidic residues" evidence="4">
    <location>
        <begin position="488"/>
        <end position="499"/>
    </location>
</feature>
<dbReference type="InterPro" id="IPR030456">
    <property type="entry name" value="TF_fork_head_CS_2"/>
</dbReference>
<feature type="domain" description="Fork-head" evidence="6">
    <location>
        <begin position="828"/>
        <end position="916"/>
    </location>
</feature>
<dbReference type="AlphaFoldDB" id="Q0URX6"/>
<dbReference type="RefSeq" id="XP_001795892.1">
    <property type="nucleotide sequence ID" value="XM_001795840.1"/>
</dbReference>
<feature type="region of interest" description="Disordered" evidence="4">
    <location>
        <begin position="318"/>
        <end position="349"/>
    </location>
</feature>
<dbReference type="InterPro" id="IPR008984">
    <property type="entry name" value="SMAD_FHA_dom_sf"/>
</dbReference>
<feature type="domain" description="FHA" evidence="5">
    <location>
        <begin position="399"/>
        <end position="424"/>
    </location>
</feature>
<feature type="compositionally biased region" description="Basic and acidic residues" evidence="4">
    <location>
        <begin position="646"/>
        <end position="668"/>
    </location>
</feature>
<feature type="compositionally biased region" description="Low complexity" evidence="4">
    <location>
        <begin position="18"/>
        <end position="28"/>
    </location>
</feature>
<feature type="DNA-binding region" description="Fork-head" evidence="3">
    <location>
        <begin position="828"/>
        <end position="916"/>
    </location>
</feature>
<feature type="region of interest" description="Disordered" evidence="4">
    <location>
        <begin position="18"/>
        <end position="69"/>
    </location>
</feature>
<dbReference type="InterPro" id="IPR045178">
    <property type="entry name" value="Fhl1/FHA1"/>
</dbReference>
<dbReference type="GO" id="GO:0060962">
    <property type="term" value="P:regulation of ribosomal protein gene transcription by RNA polymerase II"/>
    <property type="evidence" value="ECO:0007669"/>
    <property type="project" value="InterPro"/>
</dbReference>
<dbReference type="CDD" id="cd00059">
    <property type="entry name" value="FH_FOX"/>
    <property type="match status" value="1"/>
</dbReference>
<evidence type="ECO:0000313" key="8">
    <source>
        <dbReference type="Proteomes" id="UP000001055"/>
    </source>
</evidence>
<dbReference type="SUPFAM" id="SSF49879">
    <property type="entry name" value="SMAD/FHA domain"/>
    <property type="match status" value="1"/>
</dbReference>
<dbReference type="Pfam" id="PF00250">
    <property type="entry name" value="Forkhead"/>
    <property type="match status" value="1"/>
</dbReference>
<feature type="compositionally biased region" description="Basic and acidic residues" evidence="4">
    <location>
        <begin position="590"/>
        <end position="636"/>
    </location>
</feature>